<accession>A0A0A9FVD7</accession>
<organism evidence="1">
    <name type="scientific">Arundo donax</name>
    <name type="common">Giant reed</name>
    <name type="synonym">Donax arundinaceus</name>
    <dbReference type="NCBI Taxonomy" id="35708"/>
    <lineage>
        <taxon>Eukaryota</taxon>
        <taxon>Viridiplantae</taxon>
        <taxon>Streptophyta</taxon>
        <taxon>Embryophyta</taxon>
        <taxon>Tracheophyta</taxon>
        <taxon>Spermatophyta</taxon>
        <taxon>Magnoliopsida</taxon>
        <taxon>Liliopsida</taxon>
        <taxon>Poales</taxon>
        <taxon>Poaceae</taxon>
        <taxon>PACMAD clade</taxon>
        <taxon>Arundinoideae</taxon>
        <taxon>Arundineae</taxon>
        <taxon>Arundo</taxon>
    </lineage>
</organism>
<dbReference type="EMBL" id="GBRH01181086">
    <property type="protein sequence ID" value="JAE16810.1"/>
    <property type="molecule type" value="Transcribed_RNA"/>
</dbReference>
<name>A0A0A9FVD7_ARUDO</name>
<evidence type="ECO:0000313" key="1">
    <source>
        <dbReference type="EMBL" id="JAE16810.1"/>
    </source>
</evidence>
<sequence>MLAACSNTVSMLTPPFRCFPFLGPTMLAAQLIEHEDHRRAAHVPELAASFLSSSPSTHSMWSKIARPPGWIGTDAKRVERIDQAALIVLPNQSWYLAGNVEVQATFHDLHGDGVLGFWYGGLRGEGHLEQGPFDGADGVGADDDGACAIAEYPVAEDVVEAALLGAVEGDERELTARHEDARAAVVLGELLGDLERPPAAGAAVEADDGPVDGGAEAEQRREAAVGARGAEAGVGAEDEVGDVGGRAAPLGDGLGRRQLRDGGGGEFHAGVVGVQRAVGEVRVRGEEVLTEVRVPLLDARFLAFE</sequence>
<reference evidence="1" key="2">
    <citation type="journal article" date="2015" name="Data Brief">
        <title>Shoot transcriptome of the giant reed, Arundo donax.</title>
        <authorList>
            <person name="Barrero R.A."/>
            <person name="Guerrero F.D."/>
            <person name="Moolhuijzen P."/>
            <person name="Goolsby J.A."/>
            <person name="Tidwell J."/>
            <person name="Bellgard S.E."/>
            <person name="Bellgard M.I."/>
        </authorList>
    </citation>
    <scope>NUCLEOTIDE SEQUENCE</scope>
    <source>
        <tissue evidence="1">Shoot tissue taken approximately 20 cm above the soil surface</tissue>
    </source>
</reference>
<reference evidence="1" key="1">
    <citation type="submission" date="2014-09" db="EMBL/GenBank/DDBJ databases">
        <authorList>
            <person name="Magalhaes I.L.F."/>
            <person name="Oliveira U."/>
            <person name="Santos F.R."/>
            <person name="Vidigal T.H.D.A."/>
            <person name="Brescovit A.D."/>
            <person name="Santos A.J."/>
        </authorList>
    </citation>
    <scope>NUCLEOTIDE SEQUENCE</scope>
    <source>
        <tissue evidence="1">Shoot tissue taken approximately 20 cm above the soil surface</tissue>
    </source>
</reference>
<protein>
    <submittedName>
        <fullName evidence="1">Uncharacterized protein</fullName>
    </submittedName>
</protein>
<proteinExistence type="predicted"/>
<dbReference type="AlphaFoldDB" id="A0A0A9FVD7"/>